<name>R7Q6M0_CHOCR</name>
<dbReference type="InterPro" id="IPR025633">
    <property type="entry name" value="DUF4291"/>
</dbReference>
<keyword evidence="3" id="KW-1185">Reference proteome</keyword>
<dbReference type="Pfam" id="PF14124">
    <property type="entry name" value="DUF4291"/>
    <property type="match status" value="1"/>
</dbReference>
<dbReference type="PANTHER" id="PTHR38567:SF1">
    <property type="entry name" value="DUF4291 DOMAIN-CONTAINING PROTEIN"/>
    <property type="match status" value="1"/>
</dbReference>
<dbReference type="Proteomes" id="UP000012073">
    <property type="component" value="Unassembled WGS sequence"/>
</dbReference>
<feature type="region of interest" description="Disordered" evidence="1">
    <location>
        <begin position="1"/>
        <end position="27"/>
    </location>
</feature>
<sequence>MTTNPHDSPSLSQASPSNTSPTTATVPQQQLGLGECCSWVDQQKAIAQLLPNVAARSPLNSRLLLAQFDAHSITVYQAYKPSISRQAVATETFCDSDFSFSRMTWIKPNFSWMMYRSGWASKRNQETILAIRLTRTYFDQLLQQAVSSSWDGASYGSREEWHKALRASKVVVQWDPDHHLVTGAKLPYRVIQLGIRAGALEGFRGFGIVSITDITTQAKAMQQDISTASGLRDAQTPWEKRYPISGSMKATLGIQNGTL</sequence>
<feature type="compositionally biased region" description="Polar residues" evidence="1">
    <location>
        <begin position="1"/>
        <end position="11"/>
    </location>
</feature>
<dbReference type="OMA" id="NFAVENQ"/>
<gene>
    <name evidence="2" type="ORF">CHC_T00001769001</name>
</gene>
<evidence type="ECO:0008006" key="4">
    <source>
        <dbReference type="Google" id="ProtNLM"/>
    </source>
</evidence>
<dbReference type="OrthoDB" id="413653at2759"/>
<dbReference type="GeneID" id="17320517"/>
<dbReference type="PANTHER" id="PTHR38567">
    <property type="entry name" value="DUF4291 DOMAIN-CONTAINING PROTEIN"/>
    <property type="match status" value="1"/>
</dbReference>
<evidence type="ECO:0000313" key="2">
    <source>
        <dbReference type="EMBL" id="CDF33006.1"/>
    </source>
</evidence>
<protein>
    <recommendedName>
        <fullName evidence="4">DUF4291 domain-containing protein</fullName>
    </recommendedName>
</protein>
<reference evidence="3" key="1">
    <citation type="journal article" date="2013" name="Proc. Natl. Acad. Sci. U.S.A.">
        <title>Genome structure and metabolic features in the red seaweed Chondrus crispus shed light on evolution of the Archaeplastida.</title>
        <authorList>
            <person name="Collen J."/>
            <person name="Porcel B."/>
            <person name="Carre W."/>
            <person name="Ball S.G."/>
            <person name="Chaparro C."/>
            <person name="Tonon T."/>
            <person name="Barbeyron T."/>
            <person name="Michel G."/>
            <person name="Noel B."/>
            <person name="Valentin K."/>
            <person name="Elias M."/>
            <person name="Artiguenave F."/>
            <person name="Arun A."/>
            <person name="Aury J.M."/>
            <person name="Barbosa-Neto J.F."/>
            <person name="Bothwell J.H."/>
            <person name="Bouget F.Y."/>
            <person name="Brillet L."/>
            <person name="Cabello-Hurtado F."/>
            <person name="Capella-Gutierrez S."/>
            <person name="Charrier B."/>
            <person name="Cladiere L."/>
            <person name="Cock J.M."/>
            <person name="Coelho S.M."/>
            <person name="Colleoni C."/>
            <person name="Czjzek M."/>
            <person name="Da Silva C."/>
            <person name="Delage L."/>
            <person name="Denoeud F."/>
            <person name="Deschamps P."/>
            <person name="Dittami S.M."/>
            <person name="Gabaldon T."/>
            <person name="Gachon C.M."/>
            <person name="Groisillier A."/>
            <person name="Herve C."/>
            <person name="Jabbari K."/>
            <person name="Katinka M."/>
            <person name="Kloareg B."/>
            <person name="Kowalczyk N."/>
            <person name="Labadie K."/>
            <person name="Leblanc C."/>
            <person name="Lopez P.J."/>
            <person name="McLachlan D.H."/>
            <person name="Meslet-Cladiere L."/>
            <person name="Moustafa A."/>
            <person name="Nehr Z."/>
            <person name="Nyvall Collen P."/>
            <person name="Panaud O."/>
            <person name="Partensky F."/>
            <person name="Poulain J."/>
            <person name="Rensing S.A."/>
            <person name="Rousvoal S."/>
            <person name="Samson G."/>
            <person name="Symeonidi A."/>
            <person name="Weissenbach J."/>
            <person name="Zambounis A."/>
            <person name="Wincker P."/>
            <person name="Boyen C."/>
        </authorList>
    </citation>
    <scope>NUCLEOTIDE SEQUENCE [LARGE SCALE GENOMIC DNA]</scope>
    <source>
        <strain evidence="3">cv. Stackhouse</strain>
    </source>
</reference>
<dbReference type="STRING" id="2769.R7Q6M0"/>
<dbReference type="KEGG" id="ccp:CHC_T00001769001"/>
<proteinExistence type="predicted"/>
<dbReference type="RefSeq" id="XP_005712809.1">
    <property type="nucleotide sequence ID" value="XM_005712752.1"/>
</dbReference>
<dbReference type="AlphaFoldDB" id="R7Q6M0"/>
<accession>R7Q6M0</accession>
<dbReference type="EMBL" id="HG001629">
    <property type="protein sequence ID" value="CDF33006.1"/>
    <property type="molecule type" value="Genomic_DNA"/>
</dbReference>
<dbReference type="Gramene" id="CDF33006">
    <property type="protein sequence ID" value="CDF33006"/>
    <property type="gene ID" value="CHC_T00001769001"/>
</dbReference>
<feature type="compositionally biased region" description="Low complexity" evidence="1">
    <location>
        <begin position="12"/>
        <end position="25"/>
    </location>
</feature>
<evidence type="ECO:0000256" key="1">
    <source>
        <dbReference type="SAM" id="MobiDB-lite"/>
    </source>
</evidence>
<organism evidence="2 3">
    <name type="scientific">Chondrus crispus</name>
    <name type="common">Carrageen Irish moss</name>
    <name type="synonym">Polymorpha crispa</name>
    <dbReference type="NCBI Taxonomy" id="2769"/>
    <lineage>
        <taxon>Eukaryota</taxon>
        <taxon>Rhodophyta</taxon>
        <taxon>Florideophyceae</taxon>
        <taxon>Rhodymeniophycidae</taxon>
        <taxon>Gigartinales</taxon>
        <taxon>Gigartinaceae</taxon>
        <taxon>Chondrus</taxon>
    </lineage>
</organism>
<evidence type="ECO:0000313" key="3">
    <source>
        <dbReference type="Proteomes" id="UP000012073"/>
    </source>
</evidence>